<accession>A0A5B7K703</accession>
<sequence>MVFLPLRFLLSFVLPLSFLLSFTRQEDIKGRCRDV</sequence>
<evidence type="ECO:0000313" key="2">
    <source>
        <dbReference type="EMBL" id="MPD04761.1"/>
    </source>
</evidence>
<name>A0A5B7K703_PORTR</name>
<organism evidence="2 3">
    <name type="scientific">Portunus trituberculatus</name>
    <name type="common">Swimming crab</name>
    <name type="synonym">Neptunus trituberculatus</name>
    <dbReference type="NCBI Taxonomy" id="210409"/>
    <lineage>
        <taxon>Eukaryota</taxon>
        <taxon>Metazoa</taxon>
        <taxon>Ecdysozoa</taxon>
        <taxon>Arthropoda</taxon>
        <taxon>Crustacea</taxon>
        <taxon>Multicrustacea</taxon>
        <taxon>Malacostraca</taxon>
        <taxon>Eumalacostraca</taxon>
        <taxon>Eucarida</taxon>
        <taxon>Decapoda</taxon>
        <taxon>Pleocyemata</taxon>
        <taxon>Brachyura</taxon>
        <taxon>Eubrachyura</taxon>
        <taxon>Portunoidea</taxon>
        <taxon>Portunidae</taxon>
        <taxon>Portuninae</taxon>
        <taxon>Portunus</taxon>
    </lineage>
</organism>
<dbReference type="AlphaFoldDB" id="A0A5B7K703"/>
<proteinExistence type="predicted"/>
<comment type="caution">
    <text evidence="2">The sequence shown here is derived from an EMBL/GenBank/DDBJ whole genome shotgun (WGS) entry which is preliminary data.</text>
</comment>
<keyword evidence="1" id="KW-0732">Signal</keyword>
<dbReference type="EMBL" id="VSRR010142624">
    <property type="protein sequence ID" value="MPD04761.1"/>
    <property type="molecule type" value="Genomic_DNA"/>
</dbReference>
<feature type="signal peptide" evidence="1">
    <location>
        <begin position="1"/>
        <end position="25"/>
    </location>
</feature>
<protein>
    <submittedName>
        <fullName evidence="2">Uncharacterized protein</fullName>
    </submittedName>
</protein>
<keyword evidence="3" id="KW-1185">Reference proteome</keyword>
<evidence type="ECO:0000256" key="1">
    <source>
        <dbReference type="SAM" id="SignalP"/>
    </source>
</evidence>
<reference evidence="2 3" key="1">
    <citation type="submission" date="2019-05" db="EMBL/GenBank/DDBJ databases">
        <title>Another draft genome of Portunus trituberculatus and its Hox gene families provides insights of decapod evolution.</title>
        <authorList>
            <person name="Jeong J.-H."/>
            <person name="Song I."/>
            <person name="Kim S."/>
            <person name="Choi T."/>
            <person name="Kim D."/>
            <person name="Ryu S."/>
            <person name="Kim W."/>
        </authorList>
    </citation>
    <scope>NUCLEOTIDE SEQUENCE [LARGE SCALE GENOMIC DNA]</scope>
    <source>
        <tissue evidence="2">Muscle</tissue>
    </source>
</reference>
<dbReference type="Proteomes" id="UP000324222">
    <property type="component" value="Unassembled WGS sequence"/>
</dbReference>
<evidence type="ECO:0000313" key="3">
    <source>
        <dbReference type="Proteomes" id="UP000324222"/>
    </source>
</evidence>
<feature type="chain" id="PRO_5022713946" evidence="1">
    <location>
        <begin position="26"/>
        <end position="35"/>
    </location>
</feature>
<gene>
    <name evidence="2" type="ORF">E2C01_100467</name>
</gene>